<gene>
    <name evidence="2" type="ORF">B7G68_10610</name>
</gene>
<dbReference type="GO" id="GO:0016787">
    <property type="term" value="F:hydrolase activity"/>
    <property type="evidence" value="ECO:0007669"/>
    <property type="project" value="UniProtKB-KW"/>
</dbReference>
<dbReference type="EMBL" id="CP027850">
    <property type="protein sequence ID" value="AVQ02257.1"/>
    <property type="molecule type" value="Genomic_DNA"/>
</dbReference>
<proteinExistence type="predicted"/>
<dbReference type="Gene3D" id="3.40.50.1820">
    <property type="entry name" value="alpha/beta hydrolase"/>
    <property type="match status" value="1"/>
</dbReference>
<keyword evidence="2" id="KW-0378">Hydrolase</keyword>
<evidence type="ECO:0000313" key="3">
    <source>
        <dbReference type="Proteomes" id="UP000240527"/>
    </source>
</evidence>
<dbReference type="Pfam" id="PF12697">
    <property type="entry name" value="Abhydrolase_6"/>
    <property type="match status" value="1"/>
</dbReference>
<evidence type="ECO:0000313" key="2">
    <source>
        <dbReference type="EMBL" id="AVQ02257.1"/>
    </source>
</evidence>
<evidence type="ECO:0000259" key="1">
    <source>
        <dbReference type="Pfam" id="PF12697"/>
    </source>
</evidence>
<reference evidence="2 3" key="1">
    <citation type="journal article" date="2015" name="Biotechnol. Bioeng.">
        <title>Genome sequence and phenotypic characterization of Caulobacter segnis.</title>
        <authorList>
            <person name="Patel S."/>
            <person name="Fletcher B."/>
            <person name="Scott D.C."/>
            <person name="Ely B."/>
        </authorList>
    </citation>
    <scope>NUCLEOTIDE SEQUENCE [LARGE SCALE GENOMIC DNA]</scope>
    <source>
        <strain evidence="2 3">TK0059</strain>
    </source>
</reference>
<dbReference type="SUPFAM" id="SSF53474">
    <property type="entry name" value="alpha/beta-Hydrolases"/>
    <property type="match status" value="1"/>
</dbReference>
<dbReference type="RefSeq" id="WP_013079193.1">
    <property type="nucleotide sequence ID" value="NZ_CP027850.1"/>
</dbReference>
<dbReference type="InterPro" id="IPR029058">
    <property type="entry name" value="AB_hydrolase_fold"/>
</dbReference>
<protein>
    <submittedName>
        <fullName evidence="2">Alpha/beta hydrolase</fullName>
    </submittedName>
</protein>
<feature type="domain" description="AB hydrolase-1" evidence="1">
    <location>
        <begin position="9"/>
        <end position="250"/>
    </location>
</feature>
<dbReference type="Proteomes" id="UP000240527">
    <property type="component" value="Chromosome"/>
</dbReference>
<sequence>MSFRPASTVVLIHGLWVTARSWEDFRLPFEAAGYEVHVPTWPLLDGGTAAELRDAPPPGLGRLTLREIVDHFETYIRGLPEPPLLVGHSFGGLFVQHLLDRGVGVAGAALNPAPIGGVIPGPVSLTGALPAIARWNGWNRTYSLTPERFARRYANRAPPSQQTAAYERYVIPTSGRVLHQAALWLGTSVSPRRRRQPLLITGSDADRLITPYVSRAAYRLQRSSTARTDYLGFEGRSHFLCNEPGWEEVAGAVIGWASQLEGGLAARLGPSSARSETKV</sequence>
<organism evidence="2 3">
    <name type="scientific">Caulobacter segnis</name>
    <dbReference type="NCBI Taxonomy" id="88688"/>
    <lineage>
        <taxon>Bacteria</taxon>
        <taxon>Pseudomonadati</taxon>
        <taxon>Pseudomonadota</taxon>
        <taxon>Alphaproteobacteria</taxon>
        <taxon>Caulobacterales</taxon>
        <taxon>Caulobacteraceae</taxon>
        <taxon>Caulobacter</taxon>
    </lineage>
</organism>
<keyword evidence="3" id="KW-1185">Reference proteome</keyword>
<accession>A0ABM6TGF7</accession>
<name>A0ABM6TGF7_9CAUL</name>
<dbReference type="InterPro" id="IPR000073">
    <property type="entry name" value="AB_hydrolase_1"/>
</dbReference>